<reference evidence="5" key="1">
    <citation type="submission" date="2020-10" db="EMBL/GenBank/DDBJ databases">
        <authorList>
            <person name="Gilroy R."/>
        </authorList>
    </citation>
    <scope>NUCLEOTIDE SEQUENCE</scope>
    <source>
        <strain evidence="5">G3-4614</strain>
    </source>
</reference>
<dbReference type="Proteomes" id="UP000823636">
    <property type="component" value="Unassembled WGS sequence"/>
</dbReference>
<dbReference type="GO" id="GO:0031956">
    <property type="term" value="F:medium-chain fatty acid-CoA ligase activity"/>
    <property type="evidence" value="ECO:0007669"/>
    <property type="project" value="TreeGrafter"/>
</dbReference>
<evidence type="ECO:0000256" key="2">
    <source>
        <dbReference type="ARBA" id="ARBA00022598"/>
    </source>
</evidence>
<dbReference type="EMBL" id="JADIMW010000065">
    <property type="protein sequence ID" value="MBO8438429.1"/>
    <property type="molecule type" value="Genomic_DNA"/>
</dbReference>
<dbReference type="AlphaFoldDB" id="A0A9D9E2M1"/>
<evidence type="ECO:0000313" key="6">
    <source>
        <dbReference type="Proteomes" id="UP000823636"/>
    </source>
</evidence>
<dbReference type="InterPro" id="IPR025110">
    <property type="entry name" value="AMP-bd_C"/>
</dbReference>
<dbReference type="SUPFAM" id="SSF56801">
    <property type="entry name" value="Acetyl-CoA synthetase-like"/>
    <property type="match status" value="1"/>
</dbReference>
<evidence type="ECO:0000259" key="4">
    <source>
        <dbReference type="Pfam" id="PF13193"/>
    </source>
</evidence>
<sequence>MKLRINNKTYAGIEEAMPELTEEFSTFIKEWFDDKPYVTAHTSGSTGKPKAIKLLKADMKASAELTNSFFNINSHSRLLLCLSPSYIAGKMMIVRWLLSGSELEVRKPTSSPLQAEEQHFHFAAMVPAQVKNILSSNATASRIDNIDSLIIGGAPIDETTEKLLAQTRVAAYATYGMTETMSHIALRKVGRDDEYFALGDVSFTQDERGCLVITLPHLSIKRVITNDMVRLNGSRHFKWLGRYDNVINSGGIKIIPEETEEVLRPYITSRFYIAGAPDSKWGEKPVLVIEGEPWSMDKQEALVAAIAQNTEPYKRPKEIRFYKQFKETASGKVVRMLSPEQQEGYIKDRVK</sequence>
<evidence type="ECO:0000256" key="1">
    <source>
        <dbReference type="ARBA" id="ARBA00006432"/>
    </source>
</evidence>
<feature type="domain" description="AMP-binding enzyme C-terminal" evidence="4">
    <location>
        <begin position="273"/>
        <end position="332"/>
    </location>
</feature>
<evidence type="ECO:0000313" key="5">
    <source>
        <dbReference type="EMBL" id="MBO8438429.1"/>
    </source>
</evidence>
<proteinExistence type="inferred from homology"/>
<name>A0A9D9E2M1_9BACT</name>
<dbReference type="Pfam" id="PF00501">
    <property type="entry name" value="AMP-binding"/>
    <property type="match status" value="1"/>
</dbReference>
<protein>
    <submittedName>
        <fullName evidence="5">AMP-binding protein</fullName>
    </submittedName>
</protein>
<dbReference type="Gene3D" id="3.40.50.12780">
    <property type="entry name" value="N-terminal domain of ligase-like"/>
    <property type="match status" value="1"/>
</dbReference>
<accession>A0A9D9E2M1</accession>
<comment type="similarity">
    <text evidence="1">Belongs to the ATP-dependent AMP-binding enzyme family.</text>
</comment>
<feature type="domain" description="AMP-dependent synthetase/ligase" evidence="3">
    <location>
        <begin position="33"/>
        <end position="188"/>
    </location>
</feature>
<gene>
    <name evidence="5" type="ORF">IAC54_05970</name>
</gene>
<dbReference type="PANTHER" id="PTHR43201:SF5">
    <property type="entry name" value="MEDIUM-CHAIN ACYL-COA LIGASE ACSF2, MITOCHONDRIAL"/>
    <property type="match status" value="1"/>
</dbReference>
<dbReference type="InterPro" id="IPR000873">
    <property type="entry name" value="AMP-dep_synth/lig_dom"/>
</dbReference>
<dbReference type="Gene3D" id="3.30.300.30">
    <property type="match status" value="1"/>
</dbReference>
<organism evidence="5 6">
    <name type="scientific">Candidatus Caccoplasma merdipullorum</name>
    <dbReference type="NCBI Taxonomy" id="2840718"/>
    <lineage>
        <taxon>Bacteria</taxon>
        <taxon>Pseudomonadati</taxon>
        <taxon>Bacteroidota</taxon>
        <taxon>Bacteroidia</taxon>
        <taxon>Bacteroidales</taxon>
        <taxon>Bacteroidaceae</taxon>
        <taxon>Bacteroidaceae incertae sedis</taxon>
        <taxon>Candidatus Caccoplasma</taxon>
    </lineage>
</organism>
<comment type="caution">
    <text evidence="5">The sequence shown here is derived from an EMBL/GenBank/DDBJ whole genome shotgun (WGS) entry which is preliminary data.</text>
</comment>
<dbReference type="GO" id="GO:0006631">
    <property type="term" value="P:fatty acid metabolic process"/>
    <property type="evidence" value="ECO:0007669"/>
    <property type="project" value="TreeGrafter"/>
</dbReference>
<dbReference type="InterPro" id="IPR042099">
    <property type="entry name" value="ANL_N_sf"/>
</dbReference>
<keyword evidence="2" id="KW-0436">Ligase</keyword>
<evidence type="ECO:0000259" key="3">
    <source>
        <dbReference type="Pfam" id="PF00501"/>
    </source>
</evidence>
<dbReference type="Pfam" id="PF13193">
    <property type="entry name" value="AMP-binding_C"/>
    <property type="match status" value="1"/>
</dbReference>
<reference evidence="5" key="2">
    <citation type="journal article" date="2021" name="PeerJ">
        <title>Extensive microbial diversity within the chicken gut microbiome revealed by metagenomics and culture.</title>
        <authorList>
            <person name="Gilroy R."/>
            <person name="Ravi A."/>
            <person name="Getino M."/>
            <person name="Pursley I."/>
            <person name="Horton D.L."/>
            <person name="Alikhan N.F."/>
            <person name="Baker D."/>
            <person name="Gharbi K."/>
            <person name="Hall N."/>
            <person name="Watson M."/>
            <person name="Adriaenssens E.M."/>
            <person name="Foster-Nyarko E."/>
            <person name="Jarju S."/>
            <person name="Secka A."/>
            <person name="Antonio M."/>
            <person name="Oren A."/>
            <person name="Chaudhuri R.R."/>
            <person name="La Ragione R."/>
            <person name="Hildebrand F."/>
            <person name="Pallen M.J."/>
        </authorList>
    </citation>
    <scope>NUCLEOTIDE SEQUENCE</scope>
    <source>
        <strain evidence="5">G3-4614</strain>
    </source>
</reference>
<dbReference type="PANTHER" id="PTHR43201">
    <property type="entry name" value="ACYL-COA SYNTHETASE"/>
    <property type="match status" value="1"/>
</dbReference>
<dbReference type="InterPro" id="IPR045851">
    <property type="entry name" value="AMP-bd_C_sf"/>
</dbReference>